<evidence type="ECO:0000256" key="4">
    <source>
        <dbReference type="ARBA" id="ARBA00022723"/>
    </source>
</evidence>
<reference evidence="10" key="1">
    <citation type="submission" date="2020-01" db="EMBL/GenBank/DDBJ databases">
        <title>Development of genomics and gene disruption for Polysphondylium violaceum indicates a role for the polyketide synthase stlB in stalk morphogenesis.</title>
        <authorList>
            <person name="Narita B."/>
            <person name="Kawabe Y."/>
            <person name="Kin K."/>
            <person name="Saito T."/>
            <person name="Gibbs R."/>
            <person name="Kuspa A."/>
            <person name="Muzny D."/>
            <person name="Queller D."/>
            <person name="Richards S."/>
            <person name="Strassman J."/>
            <person name="Sucgang R."/>
            <person name="Worley K."/>
            <person name="Schaap P."/>
        </authorList>
    </citation>
    <scope>NUCLEOTIDE SEQUENCE</scope>
    <source>
        <strain evidence="10">QSvi11</strain>
    </source>
</reference>
<comment type="cofactor">
    <cofactor evidence="2">
        <name>thiamine diphosphate</name>
        <dbReference type="ChEBI" id="CHEBI:58937"/>
    </cofactor>
</comment>
<dbReference type="AlphaFoldDB" id="A0A8J4UXQ9"/>
<comment type="cofactor">
    <cofactor evidence="1">
        <name>Mg(2+)</name>
        <dbReference type="ChEBI" id="CHEBI:18420"/>
    </cofactor>
</comment>
<dbReference type="EMBL" id="AJWJ01000395">
    <property type="protein sequence ID" value="KAF2071265.1"/>
    <property type="molecule type" value="Genomic_DNA"/>
</dbReference>
<accession>A0A8J4UXQ9</accession>
<keyword evidence="5 6" id="KW-0786">Thiamine pyrophosphate</keyword>
<feature type="domain" description="Thiamine pyrophosphate enzyme central" evidence="7">
    <location>
        <begin position="280"/>
        <end position="408"/>
    </location>
</feature>
<dbReference type="Pfam" id="PF02776">
    <property type="entry name" value="TPP_enzyme_N"/>
    <property type="match status" value="1"/>
</dbReference>
<dbReference type="GO" id="GO:0009097">
    <property type="term" value="P:isoleucine biosynthetic process"/>
    <property type="evidence" value="ECO:0007669"/>
    <property type="project" value="TreeGrafter"/>
</dbReference>
<dbReference type="Gene3D" id="3.40.50.970">
    <property type="match status" value="2"/>
</dbReference>
<dbReference type="CDD" id="cd02004">
    <property type="entry name" value="TPP_BZL_OCoD_HPCL"/>
    <property type="match status" value="1"/>
</dbReference>
<dbReference type="OrthoDB" id="16262at2759"/>
<keyword evidence="4" id="KW-0479">Metal-binding</keyword>
<feature type="domain" description="Thiamine pyrophosphate enzyme TPP-binding" evidence="8">
    <location>
        <begin position="475"/>
        <end position="625"/>
    </location>
</feature>
<evidence type="ECO:0000259" key="7">
    <source>
        <dbReference type="Pfam" id="PF00205"/>
    </source>
</evidence>
<dbReference type="GO" id="GO:0005948">
    <property type="term" value="C:acetolactate synthase complex"/>
    <property type="evidence" value="ECO:0007669"/>
    <property type="project" value="TreeGrafter"/>
</dbReference>
<dbReference type="PROSITE" id="PS00187">
    <property type="entry name" value="TPP_ENZYMES"/>
    <property type="match status" value="1"/>
</dbReference>
<evidence type="ECO:0000256" key="6">
    <source>
        <dbReference type="RuleBase" id="RU362132"/>
    </source>
</evidence>
<dbReference type="InterPro" id="IPR029035">
    <property type="entry name" value="DHS-like_NAD/FAD-binding_dom"/>
</dbReference>
<dbReference type="Pfam" id="PF02775">
    <property type="entry name" value="TPP_enzyme_C"/>
    <property type="match status" value="1"/>
</dbReference>
<dbReference type="InterPro" id="IPR012000">
    <property type="entry name" value="Thiamin_PyroP_enz_cen_dom"/>
</dbReference>
<dbReference type="InterPro" id="IPR012001">
    <property type="entry name" value="Thiamin_PyroP_enz_TPP-bd_dom"/>
</dbReference>
<dbReference type="Pfam" id="PF00205">
    <property type="entry name" value="TPP_enzyme_M"/>
    <property type="match status" value="1"/>
</dbReference>
<feature type="domain" description="Thiamine pyrophosphate enzyme N-terminal TPP-binding" evidence="9">
    <location>
        <begin position="57"/>
        <end position="172"/>
    </location>
</feature>
<evidence type="ECO:0000256" key="2">
    <source>
        <dbReference type="ARBA" id="ARBA00001964"/>
    </source>
</evidence>
<dbReference type="SUPFAM" id="SSF52518">
    <property type="entry name" value="Thiamin diphosphate-binding fold (THDP-binding)"/>
    <property type="match status" value="2"/>
</dbReference>
<comment type="similarity">
    <text evidence="3 6">Belongs to the TPP enzyme family.</text>
</comment>
<organism evidence="10 11">
    <name type="scientific">Polysphondylium violaceum</name>
    <dbReference type="NCBI Taxonomy" id="133409"/>
    <lineage>
        <taxon>Eukaryota</taxon>
        <taxon>Amoebozoa</taxon>
        <taxon>Evosea</taxon>
        <taxon>Eumycetozoa</taxon>
        <taxon>Dictyostelia</taxon>
        <taxon>Dictyosteliales</taxon>
        <taxon>Dictyosteliaceae</taxon>
        <taxon>Polysphondylium</taxon>
    </lineage>
</organism>
<evidence type="ECO:0000259" key="8">
    <source>
        <dbReference type="Pfam" id="PF02775"/>
    </source>
</evidence>
<comment type="caution">
    <text evidence="10">The sequence shown here is derived from an EMBL/GenBank/DDBJ whole genome shotgun (WGS) entry which is preliminary data.</text>
</comment>
<dbReference type="InterPro" id="IPR045229">
    <property type="entry name" value="TPP_enz"/>
</dbReference>
<dbReference type="CDD" id="cd07035">
    <property type="entry name" value="TPP_PYR_POX_like"/>
    <property type="match status" value="1"/>
</dbReference>
<dbReference type="PANTHER" id="PTHR18968">
    <property type="entry name" value="THIAMINE PYROPHOSPHATE ENZYMES"/>
    <property type="match status" value="1"/>
</dbReference>
<gene>
    <name evidence="10" type="ORF">CYY_007423</name>
</gene>
<evidence type="ECO:0000259" key="9">
    <source>
        <dbReference type="Pfam" id="PF02776"/>
    </source>
</evidence>
<dbReference type="GO" id="GO:0009099">
    <property type="term" value="P:L-valine biosynthetic process"/>
    <property type="evidence" value="ECO:0007669"/>
    <property type="project" value="TreeGrafter"/>
</dbReference>
<dbReference type="Proteomes" id="UP000695562">
    <property type="component" value="Unassembled WGS sequence"/>
</dbReference>
<proteinExistence type="inferred from homology"/>
<dbReference type="GO" id="GO:0050660">
    <property type="term" value="F:flavin adenine dinucleotide binding"/>
    <property type="evidence" value="ECO:0007669"/>
    <property type="project" value="TreeGrafter"/>
</dbReference>
<evidence type="ECO:0000256" key="5">
    <source>
        <dbReference type="ARBA" id="ARBA00023052"/>
    </source>
</evidence>
<evidence type="ECO:0000256" key="1">
    <source>
        <dbReference type="ARBA" id="ARBA00001946"/>
    </source>
</evidence>
<dbReference type="GO" id="GO:0003984">
    <property type="term" value="F:acetolactate synthase activity"/>
    <property type="evidence" value="ECO:0007669"/>
    <property type="project" value="TreeGrafter"/>
</dbReference>
<protein>
    <recommendedName>
        <fullName evidence="12">IlvB-like protein</fullName>
    </recommendedName>
</protein>
<dbReference type="GO" id="GO:0030976">
    <property type="term" value="F:thiamine pyrophosphate binding"/>
    <property type="evidence" value="ECO:0007669"/>
    <property type="project" value="InterPro"/>
</dbReference>
<name>A0A8J4UXQ9_9MYCE</name>
<dbReference type="PANTHER" id="PTHR18968:SF166">
    <property type="entry name" value="2-HYDROXYACYL-COA LYASE 2"/>
    <property type="match status" value="1"/>
</dbReference>
<dbReference type="InterPro" id="IPR000399">
    <property type="entry name" value="TPP-bd_CS"/>
</dbReference>
<keyword evidence="11" id="KW-1185">Reference proteome</keyword>
<dbReference type="SUPFAM" id="SSF52467">
    <property type="entry name" value="DHS-like NAD/FAD-binding domain"/>
    <property type="match status" value="1"/>
</dbReference>
<evidence type="ECO:0000313" key="11">
    <source>
        <dbReference type="Proteomes" id="UP000695562"/>
    </source>
</evidence>
<dbReference type="GO" id="GO:0000287">
    <property type="term" value="F:magnesium ion binding"/>
    <property type="evidence" value="ECO:0007669"/>
    <property type="project" value="InterPro"/>
</dbReference>
<dbReference type="InterPro" id="IPR011766">
    <property type="entry name" value="TPP_enzyme_TPP-bd"/>
</dbReference>
<evidence type="ECO:0000256" key="3">
    <source>
        <dbReference type="ARBA" id="ARBA00007812"/>
    </source>
</evidence>
<sequence length="639" mass="70108">MLSTLNTAIKKEPSILMGLVSGAAIAYAGYKFGCYVGENDLFTKLPSIDYPFTTESNGGELVAKVLNEQGVKFVFTLIGGHISPILIGCEKENIKVIDVRHESTTVFAADGVYRLTGVPGVAAVTAGPGLTNTITALKNAQLAQSAVILIGGATSDLLKGRGSLQDIDQFALVKPHVKWCSHISKVSDIVPTLEKAFKIAVEGTPGPVFIEFPIDTLYPQPITSSWYQKNKFQNQTLYTRIANAYTSYHLNRIFSALNTTIHIHTKRSLLHKTPSQSHVNTLIKKLKQAKRPVLVVGSQVTQLNDLYSIETLQRAIQNLEIPVFTSSMSRGLLGSSHPNLFRHCRSYALKNADLVILAGVTCDFRLGYGKSINSKAIVFGINKDSVDLYKNRSPTYAYDYDPGTFLVNLYSNIQSSKLPENWKEWADDLTGKDIQRNIEISNLARTPSKQGFMNPLRALQMFDESLPHKTIMVADGGDFVGTAAYIVRPRGPLSWLDPGVFGTLGCGAGFALAAKLVHPDHQVWCIFGDGAFGYSIPEYDTFVRHKLAIGAIIGNDACWMQIMRDQKDFLGSEVACNLAYTDYEQVVKAFGGEGFKATNETELKSALDSSELILQENVKPVVINCIIDRTDFRKGSISV</sequence>
<evidence type="ECO:0008006" key="12">
    <source>
        <dbReference type="Google" id="ProtNLM"/>
    </source>
</evidence>
<evidence type="ECO:0000313" key="10">
    <source>
        <dbReference type="EMBL" id="KAF2071265.1"/>
    </source>
</evidence>
<dbReference type="InterPro" id="IPR029061">
    <property type="entry name" value="THDP-binding"/>
</dbReference>
<dbReference type="Gene3D" id="3.40.50.1220">
    <property type="entry name" value="TPP-binding domain"/>
    <property type="match status" value="1"/>
</dbReference>